<dbReference type="GO" id="GO:0070205">
    <property type="term" value="F:2-succinyl-6-hydroxy-2,4-cyclohexadiene-1-carboxylate synthase activity"/>
    <property type="evidence" value="ECO:0007669"/>
    <property type="project" value="UniProtKB-EC"/>
</dbReference>
<reference evidence="5" key="1">
    <citation type="submission" date="2021-11" db="EMBL/GenBank/DDBJ databases">
        <title>Halomonas sp., isolated from a coastal aquaculture zone in Dongshan Bay.</title>
        <authorList>
            <person name="Lin W."/>
        </authorList>
    </citation>
    <scope>NUCLEOTIDE SEQUENCE</scope>
    <source>
        <strain evidence="5">Yzlin-01</strain>
    </source>
</reference>
<evidence type="ECO:0000256" key="3">
    <source>
        <dbReference type="HAMAP-Rule" id="MF_01660"/>
    </source>
</evidence>
<name>A0ABT2EHD6_9GAMM</name>
<keyword evidence="1 3" id="KW-0474">Menaquinone biosynthesis</keyword>
<dbReference type="PANTHER" id="PTHR42916:SF1">
    <property type="entry name" value="PROTEIN PHYLLO, CHLOROPLASTIC"/>
    <property type="match status" value="1"/>
</dbReference>
<comment type="catalytic activity">
    <reaction evidence="3">
        <text>5-enolpyruvoyl-6-hydroxy-2-succinyl-cyclohex-3-ene-1-carboxylate = (1R,6R)-6-hydroxy-2-succinyl-cyclohexa-2,4-diene-1-carboxylate + pyruvate</text>
        <dbReference type="Rhea" id="RHEA:25597"/>
        <dbReference type="ChEBI" id="CHEBI:15361"/>
        <dbReference type="ChEBI" id="CHEBI:58689"/>
        <dbReference type="ChEBI" id="CHEBI:58818"/>
        <dbReference type="EC" id="4.2.99.20"/>
    </reaction>
</comment>
<protein>
    <recommendedName>
        <fullName evidence="3">Putative 2-succinyl-6-hydroxy-2,4-cyclohexadiene-1-carboxylate synthase</fullName>
        <shortName evidence="3">SHCHC synthase</shortName>
        <ecNumber evidence="3">4.2.99.20</ecNumber>
    </recommendedName>
</protein>
<feature type="domain" description="AB hydrolase-1" evidence="4">
    <location>
        <begin position="9"/>
        <end position="240"/>
    </location>
</feature>
<dbReference type="Gene3D" id="3.40.50.1820">
    <property type="entry name" value="alpha/beta hydrolase"/>
    <property type="match status" value="1"/>
</dbReference>
<gene>
    <name evidence="3 5" type="primary">menH</name>
    <name evidence="5" type="ORF">LLY24_16870</name>
</gene>
<comment type="pathway">
    <text evidence="3">Quinol/quinone metabolism; 1,4-dihydroxy-2-naphthoate biosynthesis; 1,4-dihydroxy-2-naphthoate from chorismate: step 3/7.</text>
</comment>
<dbReference type="EMBL" id="JAJISC010000009">
    <property type="protein sequence ID" value="MCS2610991.1"/>
    <property type="molecule type" value="Genomic_DNA"/>
</dbReference>
<sequence length="259" mass="29115">MTPETPPTLVLLHGLWGDRHDWSAVEALLGNSLPILSLDLPGHGLAREDRTEGFSEAHRWLSHTLASHGVSRYCLAGYSLGGRLALYHASHAPAGLCGLWLESAHPGLSLNERKARLEHDERWAVRFEREPLHRVLRDWYRQPVFADLDAAQRMQRQQRRQGNDGRAVAAMLRATSLGHQPDLTAWLARTQLPVAYLSGCDDAKFHALATRLATTCPQLEHHVLDGGHNLHAEVPQAVARLLSDWYARCMRYRSPHDPQ</sequence>
<evidence type="ECO:0000259" key="4">
    <source>
        <dbReference type="Pfam" id="PF12697"/>
    </source>
</evidence>
<dbReference type="EC" id="4.2.99.20" evidence="3"/>
<dbReference type="Pfam" id="PF12697">
    <property type="entry name" value="Abhydrolase_6"/>
    <property type="match status" value="1"/>
</dbReference>
<dbReference type="PANTHER" id="PTHR42916">
    <property type="entry name" value="2-SUCCINYL-5-ENOLPYRUVYL-6-HYDROXY-3-CYCLOHEXENE-1-CARBOXYLATE SYNTHASE"/>
    <property type="match status" value="1"/>
</dbReference>
<evidence type="ECO:0000256" key="1">
    <source>
        <dbReference type="ARBA" id="ARBA00022428"/>
    </source>
</evidence>
<comment type="subunit">
    <text evidence="3">Monomer.</text>
</comment>
<dbReference type="NCBIfam" id="TIGR03695">
    <property type="entry name" value="menH_SHCHC"/>
    <property type="match status" value="1"/>
</dbReference>
<dbReference type="SUPFAM" id="SSF53474">
    <property type="entry name" value="alpha/beta-Hydrolases"/>
    <property type="match status" value="1"/>
</dbReference>
<proteinExistence type="inferred from homology"/>
<comment type="function">
    <text evidence="3">Catalyzes a proton abstraction reaction that results in 2,5-elimination of pyruvate from 2-succinyl-5-enolpyruvyl-6-hydroxy-3-cyclohexene-1-carboxylate (SEPHCHC) and the formation of 2-succinyl-6-hydroxy-2,4-cyclohexadiene-1-carboxylate (SHCHC).</text>
</comment>
<accession>A0ABT2EHD6</accession>
<keyword evidence="6" id="KW-1185">Reference proteome</keyword>
<comment type="caution">
    <text evidence="5">The sequence shown here is derived from an EMBL/GenBank/DDBJ whole genome shotgun (WGS) entry which is preliminary data.</text>
</comment>
<keyword evidence="2 3" id="KW-0456">Lyase</keyword>
<comment type="pathway">
    <text evidence="3">Quinol/quinone metabolism; menaquinone biosynthesis.</text>
</comment>
<comment type="similarity">
    <text evidence="3">Belongs to the AB hydrolase superfamily. MenH family.</text>
</comment>
<dbReference type="InterPro" id="IPR000073">
    <property type="entry name" value="AB_hydrolase_1"/>
</dbReference>
<dbReference type="Proteomes" id="UP001165542">
    <property type="component" value="Unassembled WGS sequence"/>
</dbReference>
<dbReference type="RefSeq" id="WP_259037484.1">
    <property type="nucleotide sequence ID" value="NZ_JAJISC010000009.1"/>
</dbReference>
<organism evidence="5 6">
    <name type="scientific">Halomonas dongshanensis</name>
    <dbReference type="NCBI Taxonomy" id="2890835"/>
    <lineage>
        <taxon>Bacteria</taxon>
        <taxon>Pseudomonadati</taxon>
        <taxon>Pseudomonadota</taxon>
        <taxon>Gammaproteobacteria</taxon>
        <taxon>Oceanospirillales</taxon>
        <taxon>Halomonadaceae</taxon>
        <taxon>Halomonas</taxon>
    </lineage>
</organism>
<dbReference type="InterPro" id="IPR029058">
    <property type="entry name" value="AB_hydrolase_fold"/>
</dbReference>
<dbReference type="HAMAP" id="MF_01660">
    <property type="entry name" value="MenH"/>
    <property type="match status" value="1"/>
</dbReference>
<evidence type="ECO:0000313" key="6">
    <source>
        <dbReference type="Proteomes" id="UP001165542"/>
    </source>
</evidence>
<dbReference type="InterPro" id="IPR022485">
    <property type="entry name" value="SHCHC_synthase_MenH"/>
</dbReference>
<evidence type="ECO:0000256" key="2">
    <source>
        <dbReference type="ARBA" id="ARBA00023239"/>
    </source>
</evidence>
<evidence type="ECO:0000313" key="5">
    <source>
        <dbReference type="EMBL" id="MCS2610991.1"/>
    </source>
</evidence>